<proteinExistence type="predicted"/>
<gene>
    <name evidence="1" type="ORF">ACFOS1_09710</name>
</gene>
<comment type="caution">
    <text evidence="1">The sequence shown here is derived from an EMBL/GenBank/DDBJ whole genome shotgun (WGS) entry which is preliminary data.</text>
</comment>
<dbReference type="EMBL" id="JBHSAS010000006">
    <property type="protein sequence ID" value="MFC4027677.1"/>
    <property type="molecule type" value="Genomic_DNA"/>
</dbReference>
<sequence>MIGFELKVKGEVFNAALNKGVLTVILTKHNNIIDIHFGGLNTENDENLHWLDTTLGLDEEIKVTVKDILKNSEPKSIRKKEKRSQDKIDLQKYYSLKKKLEGKGLI</sequence>
<keyword evidence="2" id="KW-1185">Reference proteome</keyword>
<protein>
    <submittedName>
        <fullName evidence="1">Uncharacterized protein</fullName>
    </submittedName>
</protein>
<dbReference type="RefSeq" id="WP_290233581.1">
    <property type="nucleotide sequence ID" value="NZ_JAUFPZ010000002.1"/>
</dbReference>
<reference evidence="2" key="1">
    <citation type="journal article" date="2019" name="Int. J. Syst. Evol. Microbiol.">
        <title>The Global Catalogue of Microorganisms (GCM) 10K type strain sequencing project: providing services to taxonomists for standard genome sequencing and annotation.</title>
        <authorList>
            <consortium name="The Broad Institute Genomics Platform"/>
            <consortium name="The Broad Institute Genome Sequencing Center for Infectious Disease"/>
            <person name="Wu L."/>
            <person name="Ma J."/>
        </authorList>
    </citation>
    <scope>NUCLEOTIDE SEQUENCE [LARGE SCALE GENOMIC DNA]</scope>
    <source>
        <strain evidence="2">CECT 9128</strain>
    </source>
</reference>
<organism evidence="1 2">
    <name type="scientific">Zunongwangia endophytica</name>
    <dbReference type="NCBI Taxonomy" id="1808945"/>
    <lineage>
        <taxon>Bacteria</taxon>
        <taxon>Pseudomonadati</taxon>
        <taxon>Bacteroidota</taxon>
        <taxon>Flavobacteriia</taxon>
        <taxon>Flavobacteriales</taxon>
        <taxon>Flavobacteriaceae</taxon>
        <taxon>Zunongwangia</taxon>
    </lineage>
</organism>
<evidence type="ECO:0000313" key="2">
    <source>
        <dbReference type="Proteomes" id="UP001595793"/>
    </source>
</evidence>
<accession>A0ABV8H9R4</accession>
<evidence type="ECO:0000313" key="1">
    <source>
        <dbReference type="EMBL" id="MFC4027677.1"/>
    </source>
</evidence>
<name>A0ABV8H9R4_9FLAO</name>
<dbReference type="Proteomes" id="UP001595793">
    <property type="component" value="Unassembled WGS sequence"/>
</dbReference>